<dbReference type="Pfam" id="PF13439">
    <property type="entry name" value="Glyco_transf_4"/>
    <property type="match status" value="1"/>
</dbReference>
<keyword evidence="3" id="KW-0328">Glycosyltransferase</keyword>
<evidence type="ECO:0000259" key="1">
    <source>
        <dbReference type="Pfam" id="PF00534"/>
    </source>
</evidence>
<proteinExistence type="predicted"/>
<dbReference type="SUPFAM" id="SSF53756">
    <property type="entry name" value="UDP-Glycosyltransferase/glycogen phosphorylase"/>
    <property type="match status" value="1"/>
</dbReference>
<dbReference type="InterPro" id="IPR028098">
    <property type="entry name" value="Glyco_trans_4-like_N"/>
</dbReference>
<dbReference type="Gene3D" id="3.40.50.2000">
    <property type="entry name" value="Glycogen Phosphorylase B"/>
    <property type="match status" value="2"/>
</dbReference>
<evidence type="ECO:0000313" key="4">
    <source>
        <dbReference type="Proteomes" id="UP000316426"/>
    </source>
</evidence>
<dbReference type="InterPro" id="IPR001296">
    <property type="entry name" value="Glyco_trans_1"/>
</dbReference>
<feature type="domain" description="Glycosyltransferase subfamily 4-like N-terminal" evidence="2">
    <location>
        <begin position="19"/>
        <end position="175"/>
    </location>
</feature>
<name>A0A518K6L4_9BACT</name>
<dbReference type="PANTHER" id="PTHR12526:SF630">
    <property type="entry name" value="GLYCOSYLTRANSFERASE"/>
    <property type="match status" value="1"/>
</dbReference>
<dbReference type="Pfam" id="PF00534">
    <property type="entry name" value="Glycos_transf_1"/>
    <property type="match status" value="1"/>
</dbReference>
<gene>
    <name evidence="3" type="primary">epsF_2</name>
    <name evidence="3" type="ORF">Spa11_16270</name>
</gene>
<dbReference type="AlphaFoldDB" id="A0A518K6L4"/>
<dbReference type="GO" id="GO:0016757">
    <property type="term" value="F:glycosyltransferase activity"/>
    <property type="evidence" value="ECO:0007669"/>
    <property type="project" value="UniProtKB-KW"/>
</dbReference>
<feature type="domain" description="Glycosyl transferase family 1" evidence="1">
    <location>
        <begin position="185"/>
        <end position="354"/>
    </location>
</feature>
<protein>
    <submittedName>
        <fullName evidence="3">Glycosyltransferase EpsF</fullName>
        <ecNumber evidence="3">2.4.-.-</ecNumber>
    </submittedName>
</protein>
<evidence type="ECO:0000259" key="2">
    <source>
        <dbReference type="Pfam" id="PF13439"/>
    </source>
</evidence>
<keyword evidence="3" id="KW-0808">Transferase</keyword>
<accession>A0A518K6L4</accession>
<dbReference type="EMBL" id="CP036349">
    <property type="protein sequence ID" value="QDV73431.1"/>
    <property type="molecule type" value="Genomic_DNA"/>
</dbReference>
<sequence length="402" mass="43261">MLRVASPLPVLFVQTSMPVGGAETLLVNLVRRMDREAFAPELVCLKQRGPLGDRLAEEGVPVHYNLLSGKFDLRVLPRLTALMRHRSIGAVVTVGAGDKMFWGRLAARAAGVPVVAAALHSTGWPDGVGRLNRMLTSITDAFIAVAEPHGRFLVDFEKFPASKVRVIPNGVDTERFTPTPHAMAIRDELGVGPTTPLVGILAALRPEKNHDLFLAAASRVLHAVPEAKFIVIGDGPERRHIEETATMLGLYDPLDPEASPLRMLGNRDDVPAVLAALDVLTLTSHNEANPVSILEAMSCGLPVVATNVGSVGESVIEGQTGYLVPAGDKRLLADRVIELLNEPLLAQELGEAGRVRVVERSSLDVMVGGYERLIAELYRQKTGREVQVTERTAPAEKVALAV</sequence>
<dbReference type="PANTHER" id="PTHR12526">
    <property type="entry name" value="GLYCOSYLTRANSFERASE"/>
    <property type="match status" value="1"/>
</dbReference>
<reference evidence="3 4" key="1">
    <citation type="submission" date="2019-02" db="EMBL/GenBank/DDBJ databases">
        <title>Deep-cultivation of Planctomycetes and their phenomic and genomic characterization uncovers novel biology.</title>
        <authorList>
            <person name="Wiegand S."/>
            <person name="Jogler M."/>
            <person name="Boedeker C."/>
            <person name="Pinto D."/>
            <person name="Vollmers J."/>
            <person name="Rivas-Marin E."/>
            <person name="Kohn T."/>
            <person name="Peeters S.H."/>
            <person name="Heuer A."/>
            <person name="Rast P."/>
            <person name="Oberbeckmann S."/>
            <person name="Bunk B."/>
            <person name="Jeske O."/>
            <person name="Meyerdierks A."/>
            <person name="Storesund J.E."/>
            <person name="Kallscheuer N."/>
            <person name="Luecker S."/>
            <person name="Lage O.M."/>
            <person name="Pohl T."/>
            <person name="Merkel B.J."/>
            <person name="Hornburger P."/>
            <person name="Mueller R.-W."/>
            <person name="Bruemmer F."/>
            <person name="Labrenz M."/>
            <person name="Spormann A.M."/>
            <person name="Op den Camp H."/>
            <person name="Overmann J."/>
            <person name="Amann R."/>
            <person name="Jetten M.S.M."/>
            <person name="Mascher T."/>
            <person name="Medema M.H."/>
            <person name="Devos D.P."/>
            <person name="Kaster A.-K."/>
            <person name="Ovreas L."/>
            <person name="Rohde M."/>
            <person name="Galperin M.Y."/>
            <person name="Jogler C."/>
        </authorList>
    </citation>
    <scope>NUCLEOTIDE SEQUENCE [LARGE SCALE GENOMIC DNA]</scope>
    <source>
        <strain evidence="3 4">Spa11</strain>
    </source>
</reference>
<keyword evidence="4" id="KW-1185">Reference proteome</keyword>
<dbReference type="EC" id="2.4.-.-" evidence="3"/>
<organism evidence="3 4">
    <name type="scientific">Botrimarina mediterranea</name>
    <dbReference type="NCBI Taxonomy" id="2528022"/>
    <lineage>
        <taxon>Bacteria</taxon>
        <taxon>Pseudomonadati</taxon>
        <taxon>Planctomycetota</taxon>
        <taxon>Planctomycetia</taxon>
        <taxon>Pirellulales</taxon>
        <taxon>Lacipirellulaceae</taxon>
        <taxon>Botrimarina</taxon>
    </lineage>
</organism>
<dbReference type="KEGG" id="bmei:Spa11_16270"/>
<dbReference type="Proteomes" id="UP000316426">
    <property type="component" value="Chromosome"/>
</dbReference>
<evidence type="ECO:0000313" key="3">
    <source>
        <dbReference type="EMBL" id="QDV73431.1"/>
    </source>
</evidence>
<dbReference type="RefSeq" id="WP_145110430.1">
    <property type="nucleotide sequence ID" value="NZ_CP036349.1"/>
</dbReference>